<organism evidence="1 2">
    <name type="scientific">Avena sativa</name>
    <name type="common">Oat</name>
    <dbReference type="NCBI Taxonomy" id="4498"/>
    <lineage>
        <taxon>Eukaryota</taxon>
        <taxon>Viridiplantae</taxon>
        <taxon>Streptophyta</taxon>
        <taxon>Embryophyta</taxon>
        <taxon>Tracheophyta</taxon>
        <taxon>Spermatophyta</taxon>
        <taxon>Magnoliopsida</taxon>
        <taxon>Liliopsida</taxon>
        <taxon>Poales</taxon>
        <taxon>Poaceae</taxon>
        <taxon>BOP clade</taxon>
        <taxon>Pooideae</taxon>
        <taxon>Poodae</taxon>
        <taxon>Poeae</taxon>
        <taxon>Poeae Chloroplast Group 1 (Aveneae type)</taxon>
        <taxon>Aveninae</taxon>
        <taxon>Avena</taxon>
    </lineage>
</organism>
<keyword evidence="2" id="KW-1185">Reference proteome</keyword>
<reference evidence="1" key="1">
    <citation type="submission" date="2021-05" db="EMBL/GenBank/DDBJ databases">
        <authorList>
            <person name="Scholz U."/>
            <person name="Mascher M."/>
            <person name="Fiebig A."/>
        </authorList>
    </citation>
    <scope>NUCLEOTIDE SEQUENCE [LARGE SCALE GENOMIC DNA]</scope>
</reference>
<proteinExistence type="predicted"/>
<name>A0ACD5X4J2_AVESA</name>
<evidence type="ECO:0000313" key="2">
    <source>
        <dbReference type="Proteomes" id="UP001732700"/>
    </source>
</evidence>
<sequence>MSKHSLPLLVAVAAIVLSTTVAAQAPAPASVSGPASAPASVSAPALAPATAPGNCNSTIKPTAYEMVKRYDFPPGILPEGAQSYVIRRDGSFQVNFPYECHFRVAKYTVRYSTRVAGTIKNGSISGLQGVKVKILFGWMSIRDVGRHGDALRLKAGPISQSFPVDDFSVSPRCN</sequence>
<dbReference type="EnsemblPlants" id="AVESA.00010b.r2.4DG0738170.1">
    <property type="protein sequence ID" value="AVESA.00010b.r2.4DG0738170.1.CDS.1"/>
    <property type="gene ID" value="AVESA.00010b.r2.4DG0738170"/>
</dbReference>
<evidence type="ECO:0000313" key="1">
    <source>
        <dbReference type="EnsemblPlants" id="AVESA.00010b.r2.4DG0738170.1.CDS.1"/>
    </source>
</evidence>
<accession>A0ACD5X4J2</accession>
<dbReference type="Proteomes" id="UP001732700">
    <property type="component" value="Chromosome 4D"/>
</dbReference>
<reference evidence="1" key="2">
    <citation type="submission" date="2025-09" db="UniProtKB">
        <authorList>
            <consortium name="EnsemblPlants"/>
        </authorList>
    </citation>
    <scope>IDENTIFICATION</scope>
</reference>
<protein>
    <submittedName>
        <fullName evidence="1">Uncharacterized protein</fullName>
    </submittedName>
</protein>